<keyword evidence="2" id="KW-0813">Transport</keyword>
<feature type="transmembrane region" description="Helical" evidence="9">
    <location>
        <begin position="12"/>
        <end position="36"/>
    </location>
</feature>
<protein>
    <submittedName>
        <fullName evidence="10">Branched-chain amino acid ABC transporter permease</fullName>
    </submittedName>
</protein>
<feature type="transmembrane region" description="Helical" evidence="9">
    <location>
        <begin position="199"/>
        <end position="218"/>
    </location>
</feature>
<evidence type="ECO:0000313" key="10">
    <source>
        <dbReference type="EMBL" id="AXK82962.1"/>
    </source>
</evidence>
<keyword evidence="7 9" id="KW-0472">Membrane</keyword>
<accession>A0A346A1B5</accession>
<gene>
    <name evidence="10" type="ORF">DW352_22025</name>
</gene>
<dbReference type="KEGG" id="ptaw:DW352_22025"/>
<keyword evidence="4 9" id="KW-0812">Transmembrane</keyword>
<proteinExistence type="inferred from homology"/>
<sequence length="298" mass="30767">MSVPRRPPVLDLLAQSILSGVGVGAIYGLIGIGFCVIYNASGIVNFAQGAFVMLGGMLTHAVMTKLGWPLPVAAVIAVIVVAASGVLLERIVVRPLWNRGSTMFVMILATLAAQIVVERMTLIAAGDQPRSLPVFTDLAPLRIFGLAISFQFLWIVGCSVVVIAGLALFFSSTKTGKAMRACSINRDAAALQGIRVSRMLALAFALSAALGAVAGILITPTQYTAFNVGVPFAISGFIAAIVGGFGRPLGAFAGGILLGVAQALAIVFLGSAFKNVAALSILLLFLFVRPTGLLGPAK</sequence>
<keyword evidence="6 9" id="KW-1133">Transmembrane helix</keyword>
<evidence type="ECO:0000256" key="5">
    <source>
        <dbReference type="ARBA" id="ARBA00022970"/>
    </source>
</evidence>
<dbReference type="OrthoDB" id="9779023at2"/>
<dbReference type="Proteomes" id="UP000254889">
    <property type="component" value="Chromosome"/>
</dbReference>
<dbReference type="Pfam" id="PF02653">
    <property type="entry name" value="BPD_transp_2"/>
    <property type="match status" value="1"/>
</dbReference>
<organism evidence="10 11">
    <name type="scientific">Pseudolabrys taiwanensis</name>
    <dbReference type="NCBI Taxonomy" id="331696"/>
    <lineage>
        <taxon>Bacteria</taxon>
        <taxon>Pseudomonadati</taxon>
        <taxon>Pseudomonadota</taxon>
        <taxon>Alphaproteobacteria</taxon>
        <taxon>Hyphomicrobiales</taxon>
        <taxon>Xanthobacteraceae</taxon>
        <taxon>Pseudolabrys</taxon>
    </lineage>
</organism>
<evidence type="ECO:0000256" key="3">
    <source>
        <dbReference type="ARBA" id="ARBA00022475"/>
    </source>
</evidence>
<dbReference type="InterPro" id="IPR052157">
    <property type="entry name" value="BCAA_transport_permease"/>
</dbReference>
<evidence type="ECO:0000256" key="2">
    <source>
        <dbReference type="ARBA" id="ARBA00022448"/>
    </source>
</evidence>
<evidence type="ECO:0000313" key="11">
    <source>
        <dbReference type="Proteomes" id="UP000254889"/>
    </source>
</evidence>
<feature type="transmembrane region" description="Helical" evidence="9">
    <location>
        <begin position="143"/>
        <end position="170"/>
    </location>
</feature>
<evidence type="ECO:0000256" key="9">
    <source>
        <dbReference type="SAM" id="Phobius"/>
    </source>
</evidence>
<feature type="transmembrane region" description="Helical" evidence="9">
    <location>
        <begin position="68"/>
        <end position="88"/>
    </location>
</feature>
<dbReference type="PANTHER" id="PTHR11795:SF450">
    <property type="entry name" value="ABC TRANSPORTER PERMEASE PROTEIN"/>
    <property type="match status" value="1"/>
</dbReference>
<keyword evidence="11" id="KW-1185">Reference proteome</keyword>
<dbReference type="CDD" id="cd06582">
    <property type="entry name" value="TM_PBP1_LivH_like"/>
    <property type="match status" value="1"/>
</dbReference>
<evidence type="ECO:0000256" key="8">
    <source>
        <dbReference type="ARBA" id="ARBA00037998"/>
    </source>
</evidence>
<name>A0A346A1B5_9HYPH</name>
<keyword evidence="5" id="KW-0029">Amino-acid transport</keyword>
<dbReference type="AlphaFoldDB" id="A0A346A1B5"/>
<dbReference type="GO" id="GO:0022857">
    <property type="term" value="F:transmembrane transporter activity"/>
    <property type="evidence" value="ECO:0007669"/>
    <property type="project" value="InterPro"/>
</dbReference>
<reference evidence="10 11" key="1">
    <citation type="submission" date="2018-07" db="EMBL/GenBank/DDBJ databases">
        <authorList>
            <person name="Quirk P.G."/>
            <person name="Krulwich T.A."/>
        </authorList>
    </citation>
    <scope>NUCLEOTIDE SEQUENCE [LARGE SCALE GENOMIC DNA]</scope>
    <source>
        <strain evidence="10 11">CC-BB4</strain>
    </source>
</reference>
<evidence type="ECO:0000256" key="7">
    <source>
        <dbReference type="ARBA" id="ARBA00023136"/>
    </source>
</evidence>
<dbReference type="GO" id="GO:0005886">
    <property type="term" value="C:plasma membrane"/>
    <property type="evidence" value="ECO:0007669"/>
    <property type="project" value="UniProtKB-SubCell"/>
</dbReference>
<dbReference type="GO" id="GO:0006865">
    <property type="term" value="P:amino acid transport"/>
    <property type="evidence" value="ECO:0007669"/>
    <property type="project" value="UniProtKB-KW"/>
</dbReference>
<feature type="transmembrane region" description="Helical" evidence="9">
    <location>
        <begin position="276"/>
        <end position="295"/>
    </location>
</feature>
<feature type="transmembrane region" description="Helical" evidence="9">
    <location>
        <begin position="43"/>
        <end position="62"/>
    </location>
</feature>
<comment type="similarity">
    <text evidence="8">Belongs to the binding-protein-dependent transport system permease family. LivHM subfamily.</text>
</comment>
<evidence type="ECO:0000256" key="6">
    <source>
        <dbReference type="ARBA" id="ARBA00022989"/>
    </source>
</evidence>
<dbReference type="EMBL" id="CP031417">
    <property type="protein sequence ID" value="AXK82962.1"/>
    <property type="molecule type" value="Genomic_DNA"/>
</dbReference>
<keyword evidence="3" id="KW-1003">Cell membrane</keyword>
<evidence type="ECO:0000256" key="4">
    <source>
        <dbReference type="ARBA" id="ARBA00022692"/>
    </source>
</evidence>
<feature type="transmembrane region" description="Helical" evidence="9">
    <location>
        <begin position="100"/>
        <end position="123"/>
    </location>
</feature>
<comment type="subcellular location">
    <subcellularLocation>
        <location evidence="1">Cell membrane</location>
        <topology evidence="1">Multi-pass membrane protein</topology>
    </subcellularLocation>
</comment>
<dbReference type="InterPro" id="IPR001851">
    <property type="entry name" value="ABC_transp_permease"/>
</dbReference>
<evidence type="ECO:0000256" key="1">
    <source>
        <dbReference type="ARBA" id="ARBA00004651"/>
    </source>
</evidence>
<dbReference type="PANTHER" id="PTHR11795">
    <property type="entry name" value="BRANCHED-CHAIN AMINO ACID TRANSPORT SYSTEM PERMEASE PROTEIN LIVH"/>
    <property type="match status" value="1"/>
</dbReference>